<dbReference type="Proteomes" id="UP000709437">
    <property type="component" value="Unassembled WGS sequence"/>
</dbReference>
<name>A0A9Q2ZS96_9MICO</name>
<accession>A0A9Q2ZS96</accession>
<proteinExistence type="predicted"/>
<evidence type="ECO:0000313" key="2">
    <source>
        <dbReference type="Proteomes" id="UP000709437"/>
    </source>
</evidence>
<reference evidence="1" key="1">
    <citation type="submission" date="2021-05" db="EMBL/GenBank/DDBJ databases">
        <title>Whole genome sequence of Curtobacterium flaccumfaciens pv. flaccumfaciens strain CFBP 3417.</title>
        <authorList>
            <person name="Osdaghi E."/>
            <person name="Taghouti G."/>
            <person name="Portier P."/>
            <person name="Fazliarab A."/>
            <person name="Taghavi S.M."/>
            <person name="Briand M."/>
            <person name="Le-Saux M."/>
            <person name="Jacques M.-A."/>
        </authorList>
    </citation>
    <scope>NUCLEOTIDE SEQUENCE</scope>
    <source>
        <strain evidence="1">CFBP 3417</strain>
    </source>
</reference>
<dbReference type="AlphaFoldDB" id="A0A9Q2ZS96"/>
<dbReference type="InterPro" id="IPR024524">
    <property type="entry name" value="DUF3800"/>
</dbReference>
<gene>
    <name evidence="1" type="ORF">KK103_14750</name>
</gene>
<dbReference type="EMBL" id="JAHEWX010000022">
    <property type="protein sequence ID" value="MBT1543024.1"/>
    <property type="molecule type" value="Genomic_DNA"/>
</dbReference>
<organism evidence="1 2">
    <name type="scientific">Curtobacterium flaccumfaciens pv. flaccumfaciens</name>
    <dbReference type="NCBI Taxonomy" id="138532"/>
    <lineage>
        <taxon>Bacteria</taxon>
        <taxon>Bacillati</taxon>
        <taxon>Actinomycetota</taxon>
        <taxon>Actinomycetes</taxon>
        <taxon>Micrococcales</taxon>
        <taxon>Microbacteriaceae</taxon>
        <taxon>Curtobacterium</taxon>
    </lineage>
</organism>
<dbReference type="RefSeq" id="WP_163343930.1">
    <property type="nucleotide sequence ID" value="NZ_CP041260.1"/>
</dbReference>
<dbReference type="Pfam" id="PF12686">
    <property type="entry name" value="DUF3800"/>
    <property type="match status" value="1"/>
</dbReference>
<evidence type="ECO:0000313" key="1">
    <source>
        <dbReference type="EMBL" id="MBT1543024.1"/>
    </source>
</evidence>
<protein>
    <submittedName>
        <fullName evidence="1">DUF3800 domain-containing protein</fullName>
    </submittedName>
</protein>
<sequence length="235" mass="26656">MLIAYVDESYDRDYYYIGAAVATITQWEDLSRRLQEIRDRTAMEHGVPASIEFHAHELMGGSGAWKLFRGRHREAAGIYIAALRAAREAGVRYIFRGVDVGRLNARYSYPRPPHAVVLGHLLERIDEYTVKTGQQEQTIVVADEIGTQDDHQRAFAGYQAYGTDGYRSSKLEHISAPINFASSAGSDGLQAVDLAVYVHYRRERVLNAHPAAKRTLARQWKEIGPAVEHSWEWWP</sequence>
<comment type="caution">
    <text evidence="1">The sequence shown here is derived from an EMBL/GenBank/DDBJ whole genome shotgun (WGS) entry which is preliminary data.</text>
</comment>